<evidence type="ECO:0000313" key="24">
    <source>
        <dbReference type="Proteomes" id="UP000261540"/>
    </source>
</evidence>
<feature type="compositionally biased region" description="Basic and acidic residues" evidence="21">
    <location>
        <begin position="157"/>
        <end position="228"/>
    </location>
</feature>
<dbReference type="Pfam" id="PF00076">
    <property type="entry name" value="RRM_1"/>
    <property type="match status" value="1"/>
</dbReference>
<dbReference type="Gene3D" id="3.30.70.330">
    <property type="match status" value="1"/>
</dbReference>
<feature type="region of interest" description="Disordered" evidence="21">
    <location>
        <begin position="31"/>
        <end position="57"/>
    </location>
</feature>
<dbReference type="GO" id="GO:0003723">
    <property type="term" value="F:RNA binding"/>
    <property type="evidence" value="ECO:0007669"/>
    <property type="project" value="UniProtKB-UniRule"/>
</dbReference>
<dbReference type="SUPFAM" id="SSF54928">
    <property type="entry name" value="RNA-binding domain, RBD"/>
    <property type="match status" value="1"/>
</dbReference>
<organism evidence="23 24">
    <name type="scientific">Paramormyrops kingsleyae</name>
    <dbReference type="NCBI Taxonomy" id="1676925"/>
    <lineage>
        <taxon>Eukaryota</taxon>
        <taxon>Metazoa</taxon>
        <taxon>Chordata</taxon>
        <taxon>Craniata</taxon>
        <taxon>Vertebrata</taxon>
        <taxon>Euteleostomi</taxon>
        <taxon>Actinopterygii</taxon>
        <taxon>Neopterygii</taxon>
        <taxon>Teleostei</taxon>
        <taxon>Osteoglossocephala</taxon>
        <taxon>Osteoglossomorpha</taxon>
        <taxon>Osteoglossiformes</taxon>
        <taxon>Mormyridae</taxon>
        <taxon>Paramormyrops</taxon>
    </lineage>
</organism>
<keyword evidence="14" id="KW-0175">Coiled coil</keyword>
<evidence type="ECO:0000256" key="19">
    <source>
        <dbReference type="ARBA" id="ARBA00077512"/>
    </source>
</evidence>
<evidence type="ECO:0000256" key="17">
    <source>
        <dbReference type="ARBA" id="ARBA00059578"/>
    </source>
</evidence>
<evidence type="ECO:0000256" key="6">
    <source>
        <dbReference type="ARBA" id="ARBA00022491"/>
    </source>
</evidence>
<dbReference type="InterPro" id="IPR012677">
    <property type="entry name" value="Nucleotide-bd_a/b_plait_sf"/>
</dbReference>
<keyword evidence="16" id="KW-0539">Nucleus</keyword>
<keyword evidence="13" id="KW-0805">Transcription regulation</keyword>
<comment type="similarity">
    <text evidence="3">Belongs to the RRM NELF-E family.</text>
</comment>
<dbReference type="GO" id="GO:0005694">
    <property type="term" value="C:chromosome"/>
    <property type="evidence" value="ECO:0007669"/>
    <property type="project" value="UniProtKB-SubCell"/>
</dbReference>
<keyword evidence="6" id="KW-0678">Repressor</keyword>
<evidence type="ECO:0000256" key="2">
    <source>
        <dbReference type="ARBA" id="ARBA00004286"/>
    </source>
</evidence>
<evidence type="ECO:0000256" key="7">
    <source>
        <dbReference type="ARBA" id="ARBA00022499"/>
    </source>
</evidence>
<keyword evidence="12 20" id="KW-0694">RNA-binding</keyword>
<keyword evidence="24" id="KW-1185">Reference proteome</keyword>
<protein>
    <recommendedName>
        <fullName evidence="4">Negative elongation factor E</fullName>
    </recommendedName>
    <alternativeName>
        <fullName evidence="19">RNA-binding protein RD</fullName>
    </alternativeName>
</protein>
<proteinExistence type="inferred from homology"/>
<evidence type="ECO:0000256" key="3">
    <source>
        <dbReference type="ARBA" id="ARBA00006120"/>
    </source>
</evidence>
<reference evidence="23" key="1">
    <citation type="submission" date="2025-05" db="UniProtKB">
        <authorList>
            <consortium name="Ensembl"/>
        </authorList>
    </citation>
    <scope>IDENTIFICATION</scope>
</reference>
<keyword evidence="8" id="KW-0597">Phosphoprotein</keyword>
<keyword evidence="15" id="KW-0804">Transcription</keyword>
<evidence type="ECO:0000256" key="4">
    <source>
        <dbReference type="ARBA" id="ARBA00014464"/>
    </source>
</evidence>
<keyword evidence="5" id="KW-0158">Chromosome</keyword>
<dbReference type="PANTHER" id="PTHR17250:SF0">
    <property type="entry name" value="NEGATIVE ELONGATION FACTOR E"/>
    <property type="match status" value="1"/>
</dbReference>
<dbReference type="InterPro" id="IPR035979">
    <property type="entry name" value="RBD_domain_sf"/>
</dbReference>
<dbReference type="STRING" id="1676925.ENSPKIP00000031661"/>
<evidence type="ECO:0000256" key="12">
    <source>
        <dbReference type="ARBA" id="ARBA00022884"/>
    </source>
</evidence>
<accession>A0A3B3SNQ4</accession>
<comment type="function">
    <text evidence="17">Essential component of the NELF complex, a complex that negatively regulates the elongation of transcription by RNA polymerase II. The NELF complex, which acts via an association with the DSIF complex and causes transcriptional pausing, is counteracted by the P-TEFb kinase complex. Provides the strongest RNA binding activity of the NELF complex and may initially recruit the NELF complex to RNA.</text>
</comment>
<feature type="compositionally biased region" description="Basic and acidic residues" evidence="21">
    <location>
        <begin position="90"/>
        <end position="101"/>
    </location>
</feature>
<evidence type="ECO:0000256" key="16">
    <source>
        <dbReference type="ARBA" id="ARBA00023242"/>
    </source>
</evidence>
<evidence type="ECO:0000256" key="21">
    <source>
        <dbReference type="SAM" id="MobiDB-lite"/>
    </source>
</evidence>
<evidence type="ECO:0000256" key="11">
    <source>
        <dbReference type="ARBA" id="ARBA00022843"/>
    </source>
</evidence>
<keyword evidence="7" id="KW-1017">Isopeptide bond</keyword>
<keyword evidence="10" id="KW-0013">ADP-ribosylation</keyword>
<comment type="subunit">
    <text evidence="18">The NELF complex is composed of NELFA, NELFB, NELFCD and NELFE. Interacts with NELFB.</text>
</comment>
<keyword evidence="11" id="KW-0832">Ubl conjugation</keyword>
<dbReference type="GO" id="GO:1902038">
    <property type="term" value="P:positive regulation of hematopoietic stem cell differentiation"/>
    <property type="evidence" value="ECO:0007669"/>
    <property type="project" value="Ensembl"/>
</dbReference>
<evidence type="ECO:0000256" key="10">
    <source>
        <dbReference type="ARBA" id="ARBA00022765"/>
    </source>
</evidence>
<evidence type="ECO:0000313" key="23">
    <source>
        <dbReference type="Ensembl" id="ENSPKIP00000031671.1"/>
    </source>
</evidence>
<dbReference type="GeneTree" id="ENSGT00630000089917"/>
<dbReference type="Proteomes" id="UP000261540">
    <property type="component" value="Unplaced"/>
</dbReference>
<evidence type="ECO:0000256" key="9">
    <source>
        <dbReference type="ARBA" id="ARBA00022737"/>
    </source>
</evidence>
<dbReference type="Ensembl" id="ENSPKIT00000012512.1">
    <property type="protein sequence ID" value="ENSPKIP00000031661.1"/>
    <property type="gene ID" value="ENSPKIG00000012048.1"/>
</dbReference>
<evidence type="ECO:0000259" key="22">
    <source>
        <dbReference type="PROSITE" id="PS50102"/>
    </source>
</evidence>
<dbReference type="InterPro" id="IPR033102">
    <property type="entry name" value="NELFE"/>
</dbReference>
<dbReference type="Ensembl" id="ENSPKIT00000012523.1">
    <property type="protein sequence ID" value="ENSPKIP00000031671.1"/>
    <property type="gene ID" value="ENSPKIG00000012048.1"/>
</dbReference>
<evidence type="ECO:0000256" key="15">
    <source>
        <dbReference type="ARBA" id="ARBA00023163"/>
    </source>
</evidence>
<comment type="subcellular location">
    <subcellularLocation>
        <location evidence="2">Chromosome</location>
    </subcellularLocation>
    <subcellularLocation>
        <location evidence="1">Nucleus</location>
    </subcellularLocation>
</comment>
<evidence type="ECO:0000256" key="18">
    <source>
        <dbReference type="ARBA" id="ARBA00063939"/>
    </source>
</evidence>
<dbReference type="GO" id="GO:0030852">
    <property type="term" value="P:regulation of granulocyte differentiation"/>
    <property type="evidence" value="ECO:0007669"/>
    <property type="project" value="Ensembl"/>
</dbReference>
<name>A0A3B3SNQ4_9TELE</name>
<dbReference type="AlphaFoldDB" id="A0A3B3SNQ4"/>
<evidence type="ECO:0000256" key="14">
    <source>
        <dbReference type="ARBA" id="ARBA00023054"/>
    </source>
</evidence>
<evidence type="ECO:0000256" key="1">
    <source>
        <dbReference type="ARBA" id="ARBA00004123"/>
    </source>
</evidence>
<evidence type="ECO:0000256" key="8">
    <source>
        <dbReference type="ARBA" id="ARBA00022553"/>
    </source>
</evidence>
<dbReference type="InterPro" id="IPR000504">
    <property type="entry name" value="RRM_dom"/>
</dbReference>
<feature type="region of interest" description="Disordered" evidence="21">
    <location>
        <begin position="72"/>
        <end position="228"/>
    </location>
</feature>
<evidence type="ECO:0000256" key="5">
    <source>
        <dbReference type="ARBA" id="ARBA00022454"/>
    </source>
</evidence>
<evidence type="ECO:0000256" key="13">
    <source>
        <dbReference type="ARBA" id="ARBA00023015"/>
    </source>
</evidence>
<dbReference type="FunFam" id="3.30.70.330:FF:000188">
    <property type="entry name" value="Negative elongation factor complex member E"/>
    <property type="match status" value="1"/>
</dbReference>
<dbReference type="PANTHER" id="PTHR17250">
    <property type="entry name" value="NEGATIVE ELONGATION FACTOR E"/>
    <property type="match status" value="1"/>
</dbReference>
<keyword evidence="9" id="KW-0677">Repeat</keyword>
<dbReference type="PROSITE" id="PS50102">
    <property type="entry name" value="RRM"/>
    <property type="match status" value="1"/>
</dbReference>
<sequence length="374" mass="42275">MVVFPSSLTEEEEALQKKYAKLKKKKKALLALKKQSSTSQASQGGLKRTLSDQPVLDTATATEQAKMLIKSGAISAIKSENKNSGFKRSRTLEGKLKDPEKGPTPAFLPFQRSVSTDEELPESGKRSHRKSLYESFVSSADRSRDEEDGGGSSFSNREAERDRDREMDREKDRDRERDRDRDRDRDRGRDRDRDRDRSRDRDRERDRDRDRDRDREAPFRRSDSYPERRGVRKGNTVYVYGAGLVEDSLRTAFSEHGNIIDLSMDSPRNCAFITFEKMEAADQAVAEVSITDTKSPPTDPKTPPTLHLPLSPFPSQLNGTTVGDTPIKVSIARKQPMLEAATGKSPWASLGTCRRTLVFSCRTASPVFIKYTFA</sequence>
<feature type="domain" description="RRM" evidence="22">
    <location>
        <begin position="235"/>
        <end position="334"/>
    </location>
</feature>
<dbReference type="GO" id="GO:0032021">
    <property type="term" value="C:NELF complex"/>
    <property type="evidence" value="ECO:0007669"/>
    <property type="project" value="InterPro"/>
</dbReference>
<evidence type="ECO:0000256" key="20">
    <source>
        <dbReference type="PROSITE-ProRule" id="PRU00176"/>
    </source>
</evidence>
<dbReference type="GO" id="GO:0034244">
    <property type="term" value="P:negative regulation of transcription elongation by RNA polymerase II"/>
    <property type="evidence" value="ECO:0007669"/>
    <property type="project" value="TreeGrafter"/>
</dbReference>